<dbReference type="VEuPathDB" id="VectorBase:AMEM008420"/>
<evidence type="ECO:0000313" key="2">
    <source>
        <dbReference type="Proteomes" id="UP000075903"/>
    </source>
</evidence>
<proteinExistence type="predicted"/>
<name>A0A182V3W7_ANOME</name>
<dbReference type="AlphaFoldDB" id="A0A182V3W7"/>
<dbReference type="EnsemblMetazoa" id="AMEM008420-RA">
    <property type="protein sequence ID" value="AMEM008420-PA"/>
    <property type="gene ID" value="AMEM008420"/>
</dbReference>
<evidence type="ECO:0000313" key="1">
    <source>
        <dbReference type="EnsemblMetazoa" id="AMEM008420-PA"/>
    </source>
</evidence>
<reference evidence="1" key="1">
    <citation type="submission" date="2020-05" db="UniProtKB">
        <authorList>
            <consortium name="EnsemblMetazoa"/>
        </authorList>
    </citation>
    <scope>IDENTIFICATION</scope>
    <source>
        <strain evidence="1">MAF</strain>
    </source>
</reference>
<organism evidence="1 2">
    <name type="scientific">Anopheles merus</name>
    <name type="common">Mosquito</name>
    <dbReference type="NCBI Taxonomy" id="30066"/>
    <lineage>
        <taxon>Eukaryota</taxon>
        <taxon>Metazoa</taxon>
        <taxon>Ecdysozoa</taxon>
        <taxon>Arthropoda</taxon>
        <taxon>Hexapoda</taxon>
        <taxon>Insecta</taxon>
        <taxon>Pterygota</taxon>
        <taxon>Neoptera</taxon>
        <taxon>Endopterygota</taxon>
        <taxon>Diptera</taxon>
        <taxon>Nematocera</taxon>
        <taxon>Culicoidea</taxon>
        <taxon>Culicidae</taxon>
        <taxon>Anophelinae</taxon>
        <taxon>Anopheles</taxon>
    </lineage>
</organism>
<accession>A0A182V3W7</accession>
<keyword evidence="2" id="KW-1185">Reference proteome</keyword>
<dbReference type="Proteomes" id="UP000075903">
    <property type="component" value="Unassembled WGS sequence"/>
</dbReference>
<protein>
    <submittedName>
        <fullName evidence="1">Uncharacterized protein</fullName>
    </submittedName>
</protein>
<sequence length="115" mass="12429">MQLIKHFKLKERLSGGLGFRDDTQDAAVVVVVAVVVGSTSNRCCTFEPVVSCVVSELVRVRERLGITLFSSFSCAFTSARAAQIMIGSMINADASQASSETMRDTSGVRYLGEEM</sequence>